<keyword evidence="2" id="KW-1133">Transmembrane helix</keyword>
<feature type="compositionally biased region" description="Low complexity" evidence="1">
    <location>
        <begin position="87"/>
        <end position="144"/>
    </location>
</feature>
<accession>A0A1N7JB04</accession>
<dbReference type="EMBL" id="FTOF01000005">
    <property type="protein sequence ID" value="SIS46519.1"/>
    <property type="molecule type" value="Genomic_DNA"/>
</dbReference>
<keyword evidence="4" id="KW-1185">Reference proteome</keyword>
<feature type="transmembrane region" description="Helical" evidence="2">
    <location>
        <begin position="20"/>
        <end position="37"/>
    </location>
</feature>
<evidence type="ECO:0000256" key="1">
    <source>
        <dbReference type="SAM" id="MobiDB-lite"/>
    </source>
</evidence>
<evidence type="ECO:0000256" key="2">
    <source>
        <dbReference type="SAM" id="Phobius"/>
    </source>
</evidence>
<dbReference type="AlphaFoldDB" id="A0A1N7JB04"/>
<reference evidence="4" key="1">
    <citation type="submission" date="2017-01" db="EMBL/GenBank/DDBJ databases">
        <authorList>
            <person name="Varghese N."/>
            <person name="Submissions S."/>
        </authorList>
    </citation>
    <scope>NUCLEOTIDE SEQUENCE [LARGE SCALE GENOMIC DNA]</scope>
    <source>
        <strain evidence="4">DSM 44531</strain>
    </source>
</reference>
<feature type="transmembrane region" description="Helical" evidence="2">
    <location>
        <begin position="44"/>
        <end position="62"/>
    </location>
</feature>
<keyword evidence="2" id="KW-0472">Membrane</keyword>
<dbReference type="Proteomes" id="UP000186292">
    <property type="component" value="Unassembled WGS sequence"/>
</dbReference>
<dbReference type="STRING" id="1161099.SAMN05444817_10596"/>
<name>A0A1N7JB04_9CORY</name>
<protein>
    <submittedName>
        <fullName evidence="3">Uncharacterized protein</fullName>
    </submittedName>
</protein>
<gene>
    <name evidence="3" type="ORF">SAMN05444817_10596</name>
</gene>
<evidence type="ECO:0000313" key="4">
    <source>
        <dbReference type="Proteomes" id="UP000186292"/>
    </source>
</evidence>
<keyword evidence="2" id="KW-0812">Transmembrane</keyword>
<sequence>MNAAFTANNQMTEAEAKEQSTGWLLLLGLIIFFPSITLGTRFGVTLASLTGVLLAFLAWWILHNNTPVPPEGWNIPPAAGGAGGSGSAQPQPNAGGPQPQPPAGSGQAQVQQPQLQPEHNFGQQPQAQPQPQQQPNGFNQQRPPADGDQPDGGVNPYSPQNNPYA</sequence>
<feature type="region of interest" description="Disordered" evidence="1">
    <location>
        <begin position="68"/>
        <end position="165"/>
    </location>
</feature>
<evidence type="ECO:0000313" key="3">
    <source>
        <dbReference type="EMBL" id="SIS46519.1"/>
    </source>
</evidence>
<proteinExistence type="predicted"/>
<organism evidence="3 4">
    <name type="scientific">Corynebacterium appendicis CIP 107643</name>
    <dbReference type="NCBI Taxonomy" id="1161099"/>
    <lineage>
        <taxon>Bacteria</taxon>
        <taxon>Bacillati</taxon>
        <taxon>Actinomycetota</taxon>
        <taxon>Actinomycetes</taxon>
        <taxon>Mycobacteriales</taxon>
        <taxon>Corynebacteriaceae</taxon>
        <taxon>Corynebacterium</taxon>
    </lineage>
</organism>